<evidence type="ECO:0000256" key="5">
    <source>
        <dbReference type="ARBA" id="ARBA00022777"/>
    </source>
</evidence>
<name>A0A3N1CYD1_9ACTN</name>
<dbReference type="SUPFAM" id="SSF158791">
    <property type="entry name" value="MgtE N-terminal domain-like"/>
    <property type="match status" value="2"/>
</dbReference>
<evidence type="ECO:0000256" key="8">
    <source>
        <dbReference type="SAM" id="MobiDB-lite"/>
    </source>
</evidence>
<dbReference type="GO" id="GO:0005524">
    <property type="term" value="F:ATP binding"/>
    <property type="evidence" value="ECO:0007669"/>
    <property type="project" value="UniProtKB-UniRule"/>
</dbReference>
<dbReference type="PROSITE" id="PS50011">
    <property type="entry name" value="PROTEIN_KINASE_DOM"/>
    <property type="match status" value="1"/>
</dbReference>
<proteinExistence type="predicted"/>
<dbReference type="SMART" id="SM00220">
    <property type="entry name" value="S_TKc"/>
    <property type="match status" value="1"/>
</dbReference>
<keyword evidence="5 10" id="KW-0418">Kinase</keyword>
<organism evidence="10 11">
    <name type="scientific">Actinocorallia herbida</name>
    <dbReference type="NCBI Taxonomy" id="58109"/>
    <lineage>
        <taxon>Bacteria</taxon>
        <taxon>Bacillati</taxon>
        <taxon>Actinomycetota</taxon>
        <taxon>Actinomycetes</taxon>
        <taxon>Streptosporangiales</taxon>
        <taxon>Thermomonosporaceae</taxon>
        <taxon>Actinocorallia</taxon>
    </lineage>
</organism>
<keyword evidence="2 10" id="KW-0723">Serine/threonine-protein kinase</keyword>
<feature type="region of interest" description="Disordered" evidence="8">
    <location>
        <begin position="268"/>
        <end position="315"/>
    </location>
</feature>
<dbReference type="Pfam" id="PF03448">
    <property type="entry name" value="MgtE_N"/>
    <property type="match status" value="1"/>
</dbReference>
<evidence type="ECO:0000256" key="6">
    <source>
        <dbReference type="ARBA" id="ARBA00022840"/>
    </source>
</evidence>
<evidence type="ECO:0000313" key="11">
    <source>
        <dbReference type="Proteomes" id="UP000272400"/>
    </source>
</evidence>
<evidence type="ECO:0000256" key="2">
    <source>
        <dbReference type="ARBA" id="ARBA00022527"/>
    </source>
</evidence>
<dbReference type="InterPro" id="IPR008271">
    <property type="entry name" value="Ser/Thr_kinase_AS"/>
</dbReference>
<dbReference type="PANTHER" id="PTHR43289">
    <property type="entry name" value="MITOGEN-ACTIVATED PROTEIN KINASE KINASE KINASE 20-RELATED"/>
    <property type="match status" value="1"/>
</dbReference>
<reference evidence="10 11" key="1">
    <citation type="submission" date="2018-11" db="EMBL/GenBank/DDBJ databases">
        <title>Sequencing the genomes of 1000 actinobacteria strains.</title>
        <authorList>
            <person name="Klenk H.-P."/>
        </authorList>
    </citation>
    <scope>NUCLEOTIDE SEQUENCE [LARGE SCALE GENOMIC DNA]</scope>
    <source>
        <strain evidence="10 11">DSM 44254</strain>
    </source>
</reference>
<dbReference type="SUPFAM" id="SSF56112">
    <property type="entry name" value="Protein kinase-like (PK-like)"/>
    <property type="match status" value="1"/>
</dbReference>
<dbReference type="PANTHER" id="PTHR43289:SF6">
    <property type="entry name" value="SERINE_THREONINE-PROTEIN KINASE NEKL-3"/>
    <property type="match status" value="1"/>
</dbReference>
<dbReference type="InterPro" id="IPR011009">
    <property type="entry name" value="Kinase-like_dom_sf"/>
</dbReference>
<dbReference type="GO" id="GO:0004674">
    <property type="term" value="F:protein serine/threonine kinase activity"/>
    <property type="evidence" value="ECO:0007669"/>
    <property type="project" value="UniProtKB-KW"/>
</dbReference>
<dbReference type="AlphaFoldDB" id="A0A3N1CYD1"/>
<feature type="domain" description="Protein kinase" evidence="9">
    <location>
        <begin position="12"/>
        <end position="268"/>
    </location>
</feature>
<dbReference type="Pfam" id="PF00069">
    <property type="entry name" value="Pkinase"/>
    <property type="match status" value="1"/>
</dbReference>
<dbReference type="CDD" id="cd14014">
    <property type="entry name" value="STKc_PknB_like"/>
    <property type="match status" value="1"/>
</dbReference>
<dbReference type="EC" id="2.7.11.1" evidence="1"/>
<dbReference type="Proteomes" id="UP000272400">
    <property type="component" value="Unassembled WGS sequence"/>
</dbReference>
<dbReference type="InterPro" id="IPR000719">
    <property type="entry name" value="Prot_kinase_dom"/>
</dbReference>
<dbReference type="InterPro" id="IPR006668">
    <property type="entry name" value="Mg_transptr_MgtE_intracell_dom"/>
</dbReference>
<keyword evidence="6 7" id="KW-0067">ATP-binding</keyword>
<evidence type="ECO:0000259" key="9">
    <source>
        <dbReference type="PROSITE" id="PS50011"/>
    </source>
</evidence>
<evidence type="ECO:0000256" key="1">
    <source>
        <dbReference type="ARBA" id="ARBA00012513"/>
    </source>
</evidence>
<protein>
    <recommendedName>
        <fullName evidence="1">non-specific serine/threonine protein kinase</fullName>
        <ecNumber evidence="1">2.7.11.1</ecNumber>
    </recommendedName>
</protein>
<evidence type="ECO:0000313" key="10">
    <source>
        <dbReference type="EMBL" id="ROO86246.1"/>
    </source>
</evidence>
<dbReference type="PROSITE" id="PS00108">
    <property type="entry name" value="PROTEIN_KINASE_ST"/>
    <property type="match status" value="1"/>
</dbReference>
<feature type="binding site" evidence="7">
    <location>
        <position position="41"/>
    </location>
    <ligand>
        <name>ATP</name>
        <dbReference type="ChEBI" id="CHEBI:30616"/>
    </ligand>
</feature>
<evidence type="ECO:0000256" key="7">
    <source>
        <dbReference type="PROSITE-ProRule" id="PRU10141"/>
    </source>
</evidence>
<dbReference type="RefSeq" id="WP_123665663.1">
    <property type="nucleotide sequence ID" value="NZ_RJKE01000001.1"/>
</dbReference>
<keyword evidence="11" id="KW-1185">Reference proteome</keyword>
<evidence type="ECO:0000256" key="3">
    <source>
        <dbReference type="ARBA" id="ARBA00022679"/>
    </source>
</evidence>
<dbReference type="PROSITE" id="PS00107">
    <property type="entry name" value="PROTEIN_KINASE_ATP"/>
    <property type="match status" value="1"/>
</dbReference>
<dbReference type="Gene3D" id="3.30.200.20">
    <property type="entry name" value="Phosphorylase Kinase, domain 1"/>
    <property type="match status" value="1"/>
</dbReference>
<sequence length="496" mass="52797">MSAPGRTLNGRYQMLRPLGTGGMGSVWLARDLRFGREVALKALREYGPADAVDERRRRAAREANALAALDHPAVVKIHDVFWERDDPWIVMEYLAGRPLAEPIADGPVDRAQAARIGLDVLGGLEAAHAAKIMHRDVKPANIIVEREPAVLVDFGLAWMAGASSLTATNTIMGTPEYMAPERFADGRAGPASDLWSLAVTLFHAIEGYSPFRKGDQGFGSTIWAVMNEPAPEAVRAGPLAGCLAAFLHKDPESRPPASAFRNALRDTIAQSMERPGRSATRRLRRQERVPPGSGPPRGSAKAGPEGSAAREAADLAVLPPSRLRDALLRTDPAKTGMVLLALPRPVVAEVLSVTAPEEAASLLTAMSAGPVEAARALQMLAVVPAARILDHMDAPAAGRVVAALVPVGDAARILARVDPRAAAAVLQALPHAAALGLVKAMREARSGRVLGFLPPEHAARLLRDLDEGLRDRLLTGLDGSARAPVRRHLHEDQSKS</sequence>
<comment type="caution">
    <text evidence="10">The sequence shown here is derived from an EMBL/GenBank/DDBJ whole genome shotgun (WGS) entry which is preliminary data.</text>
</comment>
<gene>
    <name evidence="10" type="ORF">EDD29_3809</name>
</gene>
<keyword evidence="3" id="KW-0808">Transferase</keyword>
<keyword evidence="4 7" id="KW-0547">Nucleotide-binding</keyword>
<evidence type="ECO:0000256" key="4">
    <source>
        <dbReference type="ARBA" id="ARBA00022741"/>
    </source>
</evidence>
<dbReference type="Gene3D" id="1.10.510.10">
    <property type="entry name" value="Transferase(Phosphotransferase) domain 1"/>
    <property type="match status" value="1"/>
</dbReference>
<accession>A0A3N1CYD1</accession>
<dbReference type="InterPro" id="IPR017441">
    <property type="entry name" value="Protein_kinase_ATP_BS"/>
</dbReference>
<dbReference type="OrthoDB" id="3679634at2"/>
<dbReference type="EMBL" id="RJKE01000001">
    <property type="protein sequence ID" value="ROO86246.1"/>
    <property type="molecule type" value="Genomic_DNA"/>
</dbReference>